<gene>
    <name evidence="2" type="primary">8</name>
    <name evidence="2" type="ORF">SEA_FLAGSTAFF_8</name>
</gene>
<keyword evidence="3" id="KW-1185">Reference proteome</keyword>
<name>A0A0F6YQ56_9CAUD</name>
<proteinExistence type="predicted"/>
<evidence type="ECO:0000313" key="3">
    <source>
        <dbReference type="Proteomes" id="UP000203806"/>
    </source>
</evidence>
<reference evidence="2 3" key="1">
    <citation type="journal article" date="2015" name="Genome Announc.">
        <title>Genome Sequences of Cluster G Mycobacteriophages Cambiare, FlagStaff, and MOOREtheMARYer.</title>
        <authorList>
            <person name="Pope W.H."/>
            <person name="Augustine D.A."/>
            <person name="Carroll D.C."/>
            <person name="Duncan J.C."/>
            <person name="Harwi K.M."/>
            <person name="Howry R."/>
            <person name="Jagessar B."/>
            <person name="Lum B.A."/>
            <person name="Meinert J.W."/>
            <person name="Migliozzi J.S."/>
            <person name="Milliken K.A."/>
            <person name="Mitchell C.J."/>
            <person name="Nalatwad A.S."/>
            <person name="Orlandini K.C."/>
            <person name="Rhein M.J."/>
            <person name="Saravanan V."/>
            <person name="Seese B.A."/>
            <person name="Schiebel J.G."/>
            <person name="Thomas K.B."/>
            <person name="Adkins N.L."/>
            <person name="Cohen K.L."/>
            <person name="Iyengar V.B."/>
            <person name="Kim H."/>
            <person name="Kramer Z.J."/>
            <person name="Montgomery M.T."/>
            <person name="Schafer C.E."/>
            <person name="Wilkes K.E."/>
            <person name="Grubb S.R."/>
            <person name="Warner M.H."/>
            <person name="Bowman C.A."/>
            <person name="Russell D.A."/>
            <person name="Hatfull G.F."/>
        </authorList>
    </citation>
    <scope>NUCLEOTIDE SEQUENCE [LARGE SCALE GENOMIC DNA]</scope>
</reference>
<dbReference type="RefSeq" id="YP_009204199.1">
    <property type="nucleotide sequence ID" value="NC_028861.1"/>
</dbReference>
<protein>
    <recommendedName>
        <fullName evidence="4">Head-to-tail connector protein</fullName>
    </recommendedName>
</protein>
<organism evidence="2 3">
    <name type="scientific">Mycobacterium phage FlagStaff</name>
    <dbReference type="NCBI Taxonomy" id="1647304"/>
    <lineage>
        <taxon>Viruses</taxon>
        <taxon>Duplodnaviria</taxon>
        <taxon>Heunggongvirae</taxon>
        <taxon>Uroviricota</taxon>
        <taxon>Caudoviricetes</taxon>
        <taxon>Gclasvirinae</taxon>
        <taxon>Avocadovirus</taxon>
        <taxon>Avocadovirus flagstaff</taxon>
    </lineage>
</organism>
<dbReference type="GeneID" id="26630790"/>
<evidence type="ECO:0000256" key="1">
    <source>
        <dbReference type="SAM" id="MobiDB-lite"/>
    </source>
</evidence>
<evidence type="ECO:0000313" key="2">
    <source>
        <dbReference type="EMBL" id="AKF14445.1"/>
    </source>
</evidence>
<dbReference type="EMBL" id="KR080197">
    <property type="protein sequence ID" value="AKF14445.1"/>
    <property type="molecule type" value="Genomic_DNA"/>
</dbReference>
<sequence>MAKIVNKHGIEADVPDELAEDLLANGNWRKPGSGGRRAKKDDGSTENQTGGGDGGQTPPATPPAS</sequence>
<evidence type="ECO:0008006" key="4">
    <source>
        <dbReference type="Google" id="ProtNLM"/>
    </source>
</evidence>
<accession>A0A0F6YQ56</accession>
<feature type="region of interest" description="Disordered" evidence="1">
    <location>
        <begin position="23"/>
        <end position="65"/>
    </location>
</feature>
<dbReference type="OrthoDB" id="41085at10239"/>
<dbReference type="Proteomes" id="UP000203806">
    <property type="component" value="Segment"/>
</dbReference>
<dbReference type="KEGG" id="vg:26630790"/>